<dbReference type="InterPro" id="IPR032623">
    <property type="entry name" value="FecR_N"/>
</dbReference>
<dbReference type="AlphaFoldDB" id="A0A3M0CUE4"/>
<dbReference type="InterPro" id="IPR006860">
    <property type="entry name" value="FecR"/>
</dbReference>
<feature type="domain" description="FecR protein" evidence="2">
    <location>
        <begin position="146"/>
        <end position="237"/>
    </location>
</feature>
<feature type="domain" description="FecR N-terminal" evidence="3">
    <location>
        <begin position="18"/>
        <end position="54"/>
    </location>
</feature>
<comment type="caution">
    <text evidence="4">The sequence shown here is derived from an EMBL/GenBank/DDBJ whole genome shotgun (WGS) entry which is preliminary data.</text>
</comment>
<dbReference type="EMBL" id="REFR01000001">
    <property type="protein sequence ID" value="RMB13021.1"/>
    <property type="molecule type" value="Genomic_DNA"/>
</dbReference>
<name>A0A3M0CUE4_9PROT</name>
<sequence>MDEYPKSQLDAIAFASHAWRLRLKDGDMDEAEKSAFEAWLKSDIRHEEAFDRAVTIASALETLSPETFALPETFVSPATTTPSAAHFAFTKRFFSLVEGMLPPVSSRPVQAAAAACLVVLFMVFGAFSFIGESDGTRVRASFEGTFQTSRAEVRTIALVDGTDATLGPASHLLVTYTDERRELQLVSGTALFDVAHDADRPFAVEAGRLTATALGTVFDVRHSAQVVRVAVAEGAVNVQFPLAFGSGRTEMMTRDTLAAGQQIVARDGRLSDIWTIDTESVGAWRSARLEYIEASLAELVADAQRYSDVAIKVVDPEGRLADVSVSASFDGANIEAMLSMLPDVAPVVVDQSDPGRVILRYSE</sequence>
<dbReference type="PIRSF" id="PIRSF018266">
    <property type="entry name" value="FecR"/>
    <property type="match status" value="1"/>
</dbReference>
<accession>A0A3M0CUE4</accession>
<evidence type="ECO:0000256" key="1">
    <source>
        <dbReference type="SAM" id="Phobius"/>
    </source>
</evidence>
<dbReference type="Proteomes" id="UP000271227">
    <property type="component" value="Unassembled WGS sequence"/>
</dbReference>
<keyword evidence="1" id="KW-1133">Transmembrane helix</keyword>
<dbReference type="GO" id="GO:0016989">
    <property type="term" value="F:sigma factor antagonist activity"/>
    <property type="evidence" value="ECO:0007669"/>
    <property type="project" value="TreeGrafter"/>
</dbReference>
<reference evidence="4 5" key="1">
    <citation type="submission" date="2018-10" db="EMBL/GenBank/DDBJ databases">
        <title>Genomic Encyclopedia of Archaeal and Bacterial Type Strains, Phase II (KMG-II): from individual species to whole genera.</title>
        <authorList>
            <person name="Goeker M."/>
        </authorList>
    </citation>
    <scope>NUCLEOTIDE SEQUENCE [LARGE SCALE GENOMIC DNA]</scope>
    <source>
        <strain evidence="4 5">DSM 25217</strain>
    </source>
</reference>
<evidence type="ECO:0000313" key="4">
    <source>
        <dbReference type="EMBL" id="RMB13021.1"/>
    </source>
</evidence>
<keyword evidence="5" id="KW-1185">Reference proteome</keyword>
<dbReference type="PANTHER" id="PTHR30273">
    <property type="entry name" value="PERIPLASMIC SIGNAL SENSOR AND SIGMA FACTOR ACTIVATOR FECR-RELATED"/>
    <property type="match status" value="1"/>
</dbReference>
<proteinExistence type="predicted"/>
<evidence type="ECO:0000259" key="3">
    <source>
        <dbReference type="Pfam" id="PF16220"/>
    </source>
</evidence>
<organism evidence="4 5">
    <name type="scientific">Eilatimonas milleporae</name>
    <dbReference type="NCBI Taxonomy" id="911205"/>
    <lineage>
        <taxon>Bacteria</taxon>
        <taxon>Pseudomonadati</taxon>
        <taxon>Pseudomonadota</taxon>
        <taxon>Alphaproteobacteria</taxon>
        <taxon>Kordiimonadales</taxon>
        <taxon>Kordiimonadaceae</taxon>
        <taxon>Eilatimonas</taxon>
    </lineage>
</organism>
<keyword evidence="1" id="KW-0812">Transmembrane</keyword>
<keyword evidence="1" id="KW-0472">Membrane</keyword>
<dbReference type="Pfam" id="PF04773">
    <property type="entry name" value="FecR"/>
    <property type="match status" value="1"/>
</dbReference>
<dbReference type="FunCoup" id="A0A3M0CUE4">
    <property type="interactions" value="95"/>
</dbReference>
<evidence type="ECO:0000259" key="2">
    <source>
        <dbReference type="Pfam" id="PF04773"/>
    </source>
</evidence>
<dbReference type="Gene3D" id="2.60.120.1440">
    <property type="match status" value="1"/>
</dbReference>
<evidence type="ECO:0000313" key="5">
    <source>
        <dbReference type="Proteomes" id="UP000271227"/>
    </source>
</evidence>
<feature type="transmembrane region" description="Helical" evidence="1">
    <location>
        <begin position="109"/>
        <end position="130"/>
    </location>
</feature>
<protein>
    <submittedName>
        <fullName evidence="4">FecR family protein</fullName>
    </submittedName>
</protein>
<dbReference type="OrthoDB" id="9798846at2"/>
<dbReference type="InParanoid" id="A0A3M0CUE4"/>
<dbReference type="PANTHER" id="PTHR30273:SF2">
    <property type="entry name" value="PROTEIN FECR"/>
    <property type="match status" value="1"/>
</dbReference>
<gene>
    <name evidence="4" type="ORF">BXY39_0011</name>
</gene>
<dbReference type="RefSeq" id="WP_121936807.1">
    <property type="nucleotide sequence ID" value="NZ_REFR01000001.1"/>
</dbReference>
<dbReference type="InterPro" id="IPR012373">
    <property type="entry name" value="Ferrdict_sens_TM"/>
</dbReference>
<dbReference type="Pfam" id="PF16220">
    <property type="entry name" value="DUF4880"/>
    <property type="match status" value="1"/>
</dbReference>